<dbReference type="Gene3D" id="3.40.50.1820">
    <property type="entry name" value="alpha/beta hydrolase"/>
    <property type="match status" value="1"/>
</dbReference>
<accession>A0A8H4LY83</accession>
<proteinExistence type="predicted"/>
<dbReference type="Proteomes" id="UP000557566">
    <property type="component" value="Unassembled WGS sequence"/>
</dbReference>
<evidence type="ECO:0008006" key="4">
    <source>
        <dbReference type="Google" id="ProtNLM"/>
    </source>
</evidence>
<organism evidence="2 3">
    <name type="scientific">Ophiocordyceps sinensis</name>
    <dbReference type="NCBI Taxonomy" id="72228"/>
    <lineage>
        <taxon>Eukaryota</taxon>
        <taxon>Fungi</taxon>
        <taxon>Dikarya</taxon>
        <taxon>Ascomycota</taxon>
        <taxon>Pezizomycotina</taxon>
        <taxon>Sordariomycetes</taxon>
        <taxon>Hypocreomycetidae</taxon>
        <taxon>Hypocreales</taxon>
        <taxon>Ophiocordycipitaceae</taxon>
        <taxon>Ophiocordyceps</taxon>
    </lineage>
</organism>
<dbReference type="EMBL" id="JAAVMX010000006">
    <property type="protein sequence ID" value="KAF4507395.1"/>
    <property type="molecule type" value="Genomic_DNA"/>
</dbReference>
<comment type="caution">
    <text evidence="2">The sequence shown here is derived from an EMBL/GenBank/DDBJ whole genome shotgun (WGS) entry which is preliminary data.</text>
</comment>
<name>A0A8H4LY83_9HYPO</name>
<keyword evidence="3" id="KW-1185">Reference proteome</keyword>
<dbReference type="OrthoDB" id="5396420at2759"/>
<protein>
    <recommendedName>
        <fullName evidence="4">Alpha/beta hydrolase fold-3 domain-containing protein</fullName>
    </recommendedName>
</protein>
<evidence type="ECO:0000313" key="3">
    <source>
        <dbReference type="Proteomes" id="UP000557566"/>
    </source>
</evidence>
<gene>
    <name evidence="2" type="ORF">G6O67_006035</name>
</gene>
<feature type="region of interest" description="Disordered" evidence="1">
    <location>
        <begin position="266"/>
        <end position="325"/>
    </location>
</feature>
<feature type="compositionally biased region" description="Low complexity" evidence="1">
    <location>
        <begin position="283"/>
        <end position="297"/>
    </location>
</feature>
<dbReference type="InterPro" id="IPR029058">
    <property type="entry name" value="AB_hydrolase_fold"/>
</dbReference>
<sequence length="392" mass="43405">MRRLPWQVASGIGVMPPVIRALRSSRAFSSRRPERVQVPCGSAGHVSIDLFNSPGDSPQSALLVHLPAFPSADEFTDGPAVRVPQFLEDLPVASINYRWRRNNGPVSLCWPTPIHDTAYAFAWLLENLAPLGNSKRDIYVYASHLGASLATSLSLTETHAHARFGVRGLMAYNGIYNWTMFLPDHRINKPPKRAAAMATAPGLDEASHLHKLWEQMPALFDKPSNLFDPFASPSLFFHGPGLLRPESFYMSINDAAMIDALTADDDATSAPPKAPRKSRLIFPPRKSTLKLPPTLLLHDSSRQRPGPSKSTKGGQTKRRTKTTGHSLAAQARELAEMMRRSVSASELKDEAVVEDDEVHRRVRVVELGPETDSIELSDAGQEIAREWLEERM</sequence>
<reference evidence="2 3" key="1">
    <citation type="journal article" date="2020" name="Genome Biol. Evol.">
        <title>A new high-quality draft genome assembly of the Chinese cordyceps Ophiocordyceps sinensis.</title>
        <authorList>
            <person name="Shu R."/>
            <person name="Zhang J."/>
            <person name="Meng Q."/>
            <person name="Zhang H."/>
            <person name="Zhou G."/>
            <person name="Li M."/>
            <person name="Wu P."/>
            <person name="Zhao Y."/>
            <person name="Chen C."/>
            <person name="Qin Q."/>
        </authorList>
    </citation>
    <scope>NUCLEOTIDE SEQUENCE [LARGE SCALE GENOMIC DNA]</scope>
    <source>
        <strain evidence="2 3">IOZ07</strain>
    </source>
</reference>
<dbReference type="SUPFAM" id="SSF53474">
    <property type="entry name" value="alpha/beta-Hydrolases"/>
    <property type="match status" value="1"/>
</dbReference>
<evidence type="ECO:0000256" key="1">
    <source>
        <dbReference type="SAM" id="MobiDB-lite"/>
    </source>
</evidence>
<evidence type="ECO:0000313" key="2">
    <source>
        <dbReference type="EMBL" id="KAF4507395.1"/>
    </source>
</evidence>
<dbReference type="AlphaFoldDB" id="A0A8H4LY83"/>